<keyword evidence="2" id="KW-0408">Iron</keyword>
<dbReference type="Pfam" id="PF17954">
    <property type="entry name" value="Pirin_C_2"/>
    <property type="match status" value="1"/>
</dbReference>
<dbReference type="InterPro" id="IPR041602">
    <property type="entry name" value="Quercetinase_C"/>
</dbReference>
<dbReference type="PANTHER" id="PTHR43212">
    <property type="entry name" value="QUERCETIN 2,3-DIOXYGENASE"/>
    <property type="match status" value="1"/>
</dbReference>
<feature type="domain" description="Pirin N-terminal" evidence="4">
    <location>
        <begin position="9"/>
        <end position="119"/>
    </location>
</feature>
<protein>
    <submittedName>
        <fullName evidence="6">Quercetin 2,3-dioxygenase</fullName>
    </submittedName>
</protein>
<dbReference type="InterPro" id="IPR003829">
    <property type="entry name" value="Pirin_N_dom"/>
</dbReference>
<feature type="domain" description="Quercetin 2,3-dioxygenase C-terminal cupin" evidence="5">
    <location>
        <begin position="146"/>
        <end position="231"/>
    </location>
</feature>
<evidence type="ECO:0000313" key="7">
    <source>
        <dbReference type="Proteomes" id="UP000464787"/>
    </source>
</evidence>
<proteinExistence type="inferred from homology"/>
<dbReference type="InterPro" id="IPR012093">
    <property type="entry name" value="Pirin"/>
</dbReference>
<dbReference type="Pfam" id="PF02678">
    <property type="entry name" value="Pirin"/>
    <property type="match status" value="1"/>
</dbReference>
<evidence type="ECO:0000256" key="2">
    <source>
        <dbReference type="PIRSR" id="PIRSR006232-1"/>
    </source>
</evidence>
<comment type="cofactor">
    <cofactor evidence="2">
        <name>Fe cation</name>
        <dbReference type="ChEBI" id="CHEBI:24875"/>
    </cofactor>
    <text evidence="2">Binds 1 Fe cation per subunit.</text>
</comment>
<dbReference type="CDD" id="cd20311">
    <property type="entry name" value="cupin_Yhhw_C"/>
    <property type="match status" value="1"/>
</dbReference>
<dbReference type="GO" id="GO:0051213">
    <property type="term" value="F:dioxygenase activity"/>
    <property type="evidence" value="ECO:0007669"/>
    <property type="project" value="UniProtKB-KW"/>
</dbReference>
<dbReference type="Gene3D" id="2.60.120.10">
    <property type="entry name" value="Jelly Rolls"/>
    <property type="match status" value="2"/>
</dbReference>
<comment type="similarity">
    <text evidence="1 3">Belongs to the pirin family.</text>
</comment>
<dbReference type="GO" id="GO:0046872">
    <property type="term" value="F:metal ion binding"/>
    <property type="evidence" value="ECO:0007669"/>
    <property type="project" value="UniProtKB-KW"/>
</dbReference>
<evidence type="ECO:0000259" key="4">
    <source>
        <dbReference type="Pfam" id="PF02678"/>
    </source>
</evidence>
<keyword evidence="7" id="KW-1185">Reference proteome</keyword>
<gene>
    <name evidence="6" type="ORF">GT347_24290</name>
</gene>
<accession>A0A857J9Y6</accession>
<feature type="binding site" evidence="2">
    <location>
        <position position="103"/>
    </location>
    <ligand>
        <name>Fe cation</name>
        <dbReference type="ChEBI" id="CHEBI:24875"/>
    </ligand>
</feature>
<dbReference type="PANTHER" id="PTHR43212:SF3">
    <property type="entry name" value="QUERCETIN 2,3-DIOXYGENASE"/>
    <property type="match status" value="1"/>
</dbReference>
<evidence type="ECO:0000256" key="1">
    <source>
        <dbReference type="ARBA" id="ARBA00008416"/>
    </source>
</evidence>
<keyword evidence="6" id="KW-0560">Oxidoreductase</keyword>
<feature type="binding site" evidence="2">
    <location>
        <position position="59"/>
    </location>
    <ligand>
        <name>Fe cation</name>
        <dbReference type="ChEBI" id="CHEBI:24875"/>
    </ligand>
</feature>
<dbReference type="RefSeq" id="WP_160554640.1">
    <property type="nucleotide sequence ID" value="NZ_CP047650.1"/>
</dbReference>
<keyword evidence="2" id="KW-0479">Metal-binding</keyword>
<evidence type="ECO:0000256" key="3">
    <source>
        <dbReference type="RuleBase" id="RU003457"/>
    </source>
</evidence>
<evidence type="ECO:0000313" key="6">
    <source>
        <dbReference type="EMBL" id="QHJ00831.1"/>
    </source>
</evidence>
<dbReference type="SUPFAM" id="SSF51182">
    <property type="entry name" value="RmlC-like cupins"/>
    <property type="match status" value="1"/>
</dbReference>
<keyword evidence="6" id="KW-0223">Dioxygenase</keyword>
<feature type="binding site" evidence="2">
    <location>
        <position position="57"/>
    </location>
    <ligand>
        <name>Fe cation</name>
        <dbReference type="ChEBI" id="CHEBI:24875"/>
    </ligand>
</feature>
<name>A0A857J9Y6_9BURK</name>
<dbReference type="KEGG" id="xyk:GT347_24290"/>
<dbReference type="InterPro" id="IPR011051">
    <property type="entry name" value="RmlC_Cupin_sf"/>
</dbReference>
<dbReference type="InterPro" id="IPR014710">
    <property type="entry name" value="RmlC-like_jellyroll"/>
</dbReference>
<dbReference type="CDD" id="cd02910">
    <property type="entry name" value="cupin_Yhhw_N"/>
    <property type="match status" value="1"/>
</dbReference>
<organism evidence="6 7">
    <name type="scientific">Xylophilus rhododendri</name>
    <dbReference type="NCBI Taxonomy" id="2697032"/>
    <lineage>
        <taxon>Bacteria</taxon>
        <taxon>Pseudomonadati</taxon>
        <taxon>Pseudomonadota</taxon>
        <taxon>Betaproteobacteria</taxon>
        <taxon>Burkholderiales</taxon>
        <taxon>Xylophilus</taxon>
    </lineage>
</organism>
<reference evidence="6 7" key="1">
    <citation type="submission" date="2020-01" db="EMBL/GenBank/DDBJ databases">
        <title>Genome sequencing of strain KACC 21265.</title>
        <authorList>
            <person name="Heo J."/>
            <person name="Kim S.-J."/>
            <person name="Kim J.-S."/>
            <person name="Hong S.-B."/>
            <person name="Kwon S.-W."/>
        </authorList>
    </citation>
    <scope>NUCLEOTIDE SEQUENCE [LARGE SCALE GENOMIC DNA]</scope>
    <source>
        <strain evidence="6 7">KACC 21265</strain>
    </source>
</reference>
<feature type="binding site" evidence="2">
    <location>
        <position position="101"/>
    </location>
    <ligand>
        <name>Fe cation</name>
        <dbReference type="ChEBI" id="CHEBI:24875"/>
    </ligand>
</feature>
<dbReference type="PIRSF" id="PIRSF006232">
    <property type="entry name" value="Pirin"/>
    <property type="match status" value="1"/>
</dbReference>
<sequence>MLTIRPSNERGYADHGWLKSFHSFSFAGYYDPQHMGFGNLRVINEDRVAAGGGFGTHGHRDMEIISYVLDGELAHRDSMGNVKGIPPGDVQRMSAGSGVQHSEFNHAEGKQTHFLQIWIEPDKRGIPPSYEQKAFPTEEKRGRLRLVASSDGQDGSVHINADAALYAGLFDGAESAQVTIDPKRKAYVHLVRGEASVNGVELHAGDAAMIEAEASVRIDHGRDAEVLVFDLAA</sequence>
<dbReference type="Proteomes" id="UP000464787">
    <property type="component" value="Chromosome"/>
</dbReference>
<dbReference type="AlphaFoldDB" id="A0A857J9Y6"/>
<evidence type="ECO:0000259" key="5">
    <source>
        <dbReference type="Pfam" id="PF17954"/>
    </source>
</evidence>
<dbReference type="EMBL" id="CP047650">
    <property type="protein sequence ID" value="QHJ00831.1"/>
    <property type="molecule type" value="Genomic_DNA"/>
</dbReference>